<evidence type="ECO:0000313" key="3">
    <source>
        <dbReference type="Proteomes" id="UP000467840"/>
    </source>
</evidence>
<feature type="compositionally biased region" description="Low complexity" evidence="1">
    <location>
        <begin position="149"/>
        <end position="163"/>
    </location>
</feature>
<keyword evidence="3" id="KW-1185">Reference proteome</keyword>
<dbReference type="EMBL" id="JAAGAX010000013">
    <property type="protein sequence ID" value="KAF2296453.1"/>
    <property type="molecule type" value="Genomic_DNA"/>
</dbReference>
<reference evidence="2 3" key="1">
    <citation type="journal article" date="2020" name="Mol. Plant">
        <title>The Chromosome-Based Rubber Tree Genome Provides New Insights into Spurge Genome Evolution and Rubber Biosynthesis.</title>
        <authorList>
            <person name="Liu J."/>
            <person name="Shi C."/>
            <person name="Shi C.C."/>
            <person name="Li W."/>
            <person name="Zhang Q.J."/>
            <person name="Zhang Y."/>
            <person name="Li K."/>
            <person name="Lu H.F."/>
            <person name="Shi C."/>
            <person name="Zhu S.T."/>
            <person name="Xiao Z.Y."/>
            <person name="Nan H."/>
            <person name="Yue Y."/>
            <person name="Zhu X.G."/>
            <person name="Wu Y."/>
            <person name="Hong X.N."/>
            <person name="Fan G.Y."/>
            <person name="Tong Y."/>
            <person name="Zhang D."/>
            <person name="Mao C.L."/>
            <person name="Liu Y.L."/>
            <person name="Hao S.J."/>
            <person name="Liu W.Q."/>
            <person name="Lv M.Q."/>
            <person name="Zhang H.B."/>
            <person name="Liu Y."/>
            <person name="Hu-Tang G.R."/>
            <person name="Wang J.P."/>
            <person name="Wang J.H."/>
            <person name="Sun Y.H."/>
            <person name="Ni S.B."/>
            <person name="Chen W.B."/>
            <person name="Zhang X.C."/>
            <person name="Jiao Y.N."/>
            <person name="Eichler E.E."/>
            <person name="Li G.H."/>
            <person name="Liu X."/>
            <person name="Gao L.Z."/>
        </authorList>
    </citation>
    <scope>NUCLEOTIDE SEQUENCE [LARGE SCALE GENOMIC DNA]</scope>
    <source>
        <strain evidence="3">cv. GT1</strain>
        <tissue evidence="2">Leaf</tissue>
    </source>
</reference>
<feature type="region of interest" description="Disordered" evidence="1">
    <location>
        <begin position="109"/>
        <end position="163"/>
    </location>
</feature>
<dbReference type="Proteomes" id="UP000467840">
    <property type="component" value="Chromosome 7"/>
</dbReference>
<organism evidence="2 3">
    <name type="scientific">Hevea brasiliensis</name>
    <name type="common">Para rubber tree</name>
    <name type="synonym">Siphonia brasiliensis</name>
    <dbReference type="NCBI Taxonomy" id="3981"/>
    <lineage>
        <taxon>Eukaryota</taxon>
        <taxon>Viridiplantae</taxon>
        <taxon>Streptophyta</taxon>
        <taxon>Embryophyta</taxon>
        <taxon>Tracheophyta</taxon>
        <taxon>Spermatophyta</taxon>
        <taxon>Magnoliopsida</taxon>
        <taxon>eudicotyledons</taxon>
        <taxon>Gunneridae</taxon>
        <taxon>Pentapetalae</taxon>
        <taxon>rosids</taxon>
        <taxon>fabids</taxon>
        <taxon>Malpighiales</taxon>
        <taxon>Euphorbiaceae</taxon>
        <taxon>Crotonoideae</taxon>
        <taxon>Micrandreae</taxon>
        <taxon>Hevea</taxon>
    </lineage>
</organism>
<sequence length="163" mass="18405">MGLVNCKSVIVKRDFRGVVKAEMFGQLTSGLEASWSKLKGEDFNLSFHGPCLPQLDVLFFFFFFKMASHWKFDRSSSPGTFIVLSFSNSICVVDVKYIAKEREKSELLAESPARRKRIAQDSGKTEQQAPPGTARRKRRSESRRQFADSASSRPSPRGFGSRN</sequence>
<evidence type="ECO:0000313" key="2">
    <source>
        <dbReference type="EMBL" id="KAF2296453.1"/>
    </source>
</evidence>
<name>A0A6A6L8M3_HEVBR</name>
<gene>
    <name evidence="2" type="ORF">GH714_038241</name>
</gene>
<evidence type="ECO:0000256" key="1">
    <source>
        <dbReference type="SAM" id="MobiDB-lite"/>
    </source>
</evidence>
<comment type="caution">
    <text evidence="2">The sequence shown here is derived from an EMBL/GenBank/DDBJ whole genome shotgun (WGS) entry which is preliminary data.</text>
</comment>
<protein>
    <submittedName>
        <fullName evidence="2">Uncharacterized protein</fullName>
    </submittedName>
</protein>
<proteinExistence type="predicted"/>
<dbReference type="AlphaFoldDB" id="A0A6A6L8M3"/>
<accession>A0A6A6L8M3</accession>